<reference evidence="2" key="1">
    <citation type="submission" date="2020-02" db="EMBL/GenBank/DDBJ databases">
        <authorList>
            <person name="Meier V. D."/>
        </authorList>
    </citation>
    <scope>NUCLEOTIDE SEQUENCE</scope>
    <source>
        <strain evidence="2">AVDCRST_MAG18</strain>
    </source>
</reference>
<protein>
    <recommendedName>
        <fullName evidence="3">Transposase</fullName>
    </recommendedName>
</protein>
<evidence type="ECO:0000313" key="2">
    <source>
        <dbReference type="EMBL" id="CAA9561871.1"/>
    </source>
</evidence>
<dbReference type="AlphaFoldDB" id="A0A6J4UWG9"/>
<evidence type="ECO:0000256" key="1">
    <source>
        <dbReference type="SAM" id="MobiDB-lite"/>
    </source>
</evidence>
<name>A0A6J4UWG9_9BACT</name>
<accession>A0A6J4UWG9</accession>
<gene>
    <name evidence="2" type="ORF">AVDCRST_MAG18-1154</name>
</gene>
<proteinExistence type="predicted"/>
<feature type="region of interest" description="Disordered" evidence="1">
    <location>
        <begin position="1"/>
        <end position="24"/>
    </location>
</feature>
<dbReference type="EMBL" id="CADCWN010000085">
    <property type="protein sequence ID" value="CAA9561871.1"/>
    <property type="molecule type" value="Genomic_DNA"/>
</dbReference>
<sequence length="47" mass="5166">MDTEIPGPLAPRKEFAMARTHSPYPPTFRAEAVELARTSGKEVPQLA</sequence>
<evidence type="ECO:0008006" key="3">
    <source>
        <dbReference type="Google" id="ProtNLM"/>
    </source>
</evidence>
<organism evidence="2">
    <name type="scientific">uncultured Thermomicrobiales bacterium</name>
    <dbReference type="NCBI Taxonomy" id="1645740"/>
    <lineage>
        <taxon>Bacteria</taxon>
        <taxon>Pseudomonadati</taxon>
        <taxon>Thermomicrobiota</taxon>
        <taxon>Thermomicrobia</taxon>
        <taxon>Thermomicrobiales</taxon>
        <taxon>environmental samples</taxon>
    </lineage>
</organism>